<comment type="similarity">
    <text evidence="1 7 8">Belongs to the bacterial ribosomal protein bL20 family.</text>
</comment>
<gene>
    <name evidence="7" type="primary">rplT</name>
    <name evidence="9" type="ORF">COX41_01295</name>
</gene>
<accession>A0A2G9YKH2</accession>
<evidence type="ECO:0000256" key="4">
    <source>
        <dbReference type="ARBA" id="ARBA00022980"/>
    </source>
</evidence>
<evidence type="ECO:0000256" key="6">
    <source>
        <dbReference type="ARBA" id="ARBA00035172"/>
    </source>
</evidence>
<evidence type="ECO:0000313" key="9">
    <source>
        <dbReference type="EMBL" id="PIP19738.1"/>
    </source>
</evidence>
<dbReference type="CDD" id="cd07026">
    <property type="entry name" value="Ribosomal_L20"/>
    <property type="match status" value="1"/>
</dbReference>
<dbReference type="Proteomes" id="UP000231292">
    <property type="component" value="Unassembled WGS sequence"/>
</dbReference>
<proteinExistence type="inferred from homology"/>
<evidence type="ECO:0000256" key="5">
    <source>
        <dbReference type="ARBA" id="ARBA00023274"/>
    </source>
</evidence>
<dbReference type="InterPro" id="IPR049946">
    <property type="entry name" value="RIBOSOMAL_L20_CS"/>
</dbReference>
<evidence type="ECO:0000256" key="2">
    <source>
        <dbReference type="ARBA" id="ARBA00022730"/>
    </source>
</evidence>
<dbReference type="Pfam" id="PF00453">
    <property type="entry name" value="Ribosomal_L20"/>
    <property type="match status" value="1"/>
</dbReference>
<dbReference type="Gene3D" id="1.10.1900.20">
    <property type="entry name" value="Ribosomal protein L20"/>
    <property type="match status" value="1"/>
</dbReference>
<evidence type="ECO:0000313" key="10">
    <source>
        <dbReference type="Proteomes" id="UP000231292"/>
    </source>
</evidence>
<dbReference type="SUPFAM" id="SSF74731">
    <property type="entry name" value="Ribosomal protein L20"/>
    <property type="match status" value="1"/>
</dbReference>
<dbReference type="EMBL" id="PCRK01000025">
    <property type="protein sequence ID" value="PIP19738.1"/>
    <property type="molecule type" value="Genomic_DNA"/>
</dbReference>
<keyword evidence="4 7" id="KW-0689">Ribosomal protein</keyword>
<organism evidence="9 10">
    <name type="scientific">Candidatus Sherwoodlollariibacterium unditelluris</name>
    <dbReference type="NCBI Taxonomy" id="1974757"/>
    <lineage>
        <taxon>Bacteria</taxon>
        <taxon>Pseudomonadati</taxon>
        <taxon>Candidatus Omnitrophota</taxon>
        <taxon>Candidatus Sherwoodlollariibacterium</taxon>
    </lineage>
</organism>
<reference evidence="9 10" key="1">
    <citation type="submission" date="2017-09" db="EMBL/GenBank/DDBJ databases">
        <title>Depth-based differentiation of microbial function through sediment-hosted aquifers and enrichment of novel symbionts in the deep terrestrial subsurface.</title>
        <authorList>
            <person name="Probst A.J."/>
            <person name="Ladd B."/>
            <person name="Jarett J.K."/>
            <person name="Geller-Mcgrath D.E."/>
            <person name="Sieber C.M."/>
            <person name="Emerson J.B."/>
            <person name="Anantharaman K."/>
            <person name="Thomas B.C."/>
            <person name="Malmstrom R."/>
            <person name="Stieglmeier M."/>
            <person name="Klingl A."/>
            <person name="Woyke T."/>
            <person name="Ryan C.M."/>
            <person name="Banfield J.F."/>
        </authorList>
    </citation>
    <scope>NUCLEOTIDE SEQUENCE [LARGE SCALE GENOMIC DNA]</scope>
    <source>
        <strain evidence="9">CG23_combo_of_CG06-09_8_20_14_all_41_10</strain>
    </source>
</reference>
<dbReference type="HAMAP" id="MF_00382">
    <property type="entry name" value="Ribosomal_bL20"/>
    <property type="match status" value="1"/>
</dbReference>
<dbReference type="GO" id="GO:0006412">
    <property type="term" value="P:translation"/>
    <property type="evidence" value="ECO:0007669"/>
    <property type="project" value="InterPro"/>
</dbReference>
<dbReference type="PROSITE" id="PS00937">
    <property type="entry name" value="RIBOSOMAL_L20"/>
    <property type="match status" value="1"/>
</dbReference>
<dbReference type="FunFam" id="1.10.1900.20:FF:000001">
    <property type="entry name" value="50S ribosomal protein L20"/>
    <property type="match status" value="1"/>
</dbReference>
<evidence type="ECO:0000256" key="7">
    <source>
        <dbReference type="HAMAP-Rule" id="MF_00382"/>
    </source>
</evidence>
<dbReference type="Gene3D" id="6.10.160.10">
    <property type="match status" value="1"/>
</dbReference>
<dbReference type="GO" id="GO:0000027">
    <property type="term" value="P:ribosomal large subunit assembly"/>
    <property type="evidence" value="ECO:0007669"/>
    <property type="project" value="UniProtKB-UniRule"/>
</dbReference>
<dbReference type="NCBIfam" id="TIGR01032">
    <property type="entry name" value="rplT_bact"/>
    <property type="match status" value="1"/>
</dbReference>
<dbReference type="AlphaFoldDB" id="A0A2G9YKH2"/>
<dbReference type="GO" id="GO:0019843">
    <property type="term" value="F:rRNA binding"/>
    <property type="evidence" value="ECO:0007669"/>
    <property type="project" value="UniProtKB-UniRule"/>
</dbReference>
<evidence type="ECO:0000256" key="3">
    <source>
        <dbReference type="ARBA" id="ARBA00022884"/>
    </source>
</evidence>
<comment type="caution">
    <text evidence="9">The sequence shown here is derived from an EMBL/GenBank/DDBJ whole genome shotgun (WGS) entry which is preliminary data.</text>
</comment>
<dbReference type="GO" id="GO:0005840">
    <property type="term" value="C:ribosome"/>
    <property type="evidence" value="ECO:0007669"/>
    <property type="project" value="UniProtKB-KW"/>
</dbReference>
<keyword evidence="3 7" id="KW-0694">RNA-binding</keyword>
<name>A0A2G9YKH2_9BACT</name>
<dbReference type="GO" id="GO:0003735">
    <property type="term" value="F:structural constituent of ribosome"/>
    <property type="evidence" value="ECO:0007669"/>
    <property type="project" value="InterPro"/>
</dbReference>
<keyword evidence="2 7" id="KW-0699">rRNA-binding</keyword>
<dbReference type="PANTHER" id="PTHR10986">
    <property type="entry name" value="39S RIBOSOMAL PROTEIN L20"/>
    <property type="match status" value="1"/>
</dbReference>
<dbReference type="GO" id="GO:1990904">
    <property type="term" value="C:ribonucleoprotein complex"/>
    <property type="evidence" value="ECO:0007669"/>
    <property type="project" value="UniProtKB-KW"/>
</dbReference>
<dbReference type="PRINTS" id="PR00062">
    <property type="entry name" value="RIBOSOMALL20"/>
</dbReference>
<protein>
    <recommendedName>
        <fullName evidence="6 7">Large ribosomal subunit protein bL20</fullName>
    </recommendedName>
</protein>
<keyword evidence="5 7" id="KW-0687">Ribonucleoprotein</keyword>
<evidence type="ECO:0000256" key="1">
    <source>
        <dbReference type="ARBA" id="ARBA00007698"/>
    </source>
</evidence>
<dbReference type="InterPro" id="IPR035566">
    <property type="entry name" value="Ribosomal_protein_bL20_C"/>
</dbReference>
<sequence length="115" mass="13299">MAKIKHSPATRRRKKRLLKKAKGFFGDRSKQYQQASRALMHALKYAYRDRRNKKREFRALWIARINAACRAQGITYSVFMNGLKKSKIALDRKILADLAVKDSQAFKKLVTTAKG</sequence>
<comment type="function">
    <text evidence="7 8">Binds directly to 23S ribosomal RNA and is necessary for the in vitro assembly process of the 50S ribosomal subunit. It is not involved in the protein synthesizing functions of that subunit.</text>
</comment>
<dbReference type="InterPro" id="IPR005813">
    <property type="entry name" value="Ribosomal_bL20"/>
</dbReference>
<evidence type="ECO:0000256" key="8">
    <source>
        <dbReference type="RuleBase" id="RU000560"/>
    </source>
</evidence>